<dbReference type="STRING" id="146018.BN2156_04483"/>
<name>A0A0H5RVN2_9MYCO</name>
<evidence type="ECO:0000256" key="1">
    <source>
        <dbReference type="SAM" id="Phobius"/>
    </source>
</evidence>
<dbReference type="Pfam" id="PF14494">
    <property type="entry name" value="DUF4436"/>
    <property type="match status" value="1"/>
</dbReference>
<accession>A0A0H5RVN2</accession>
<feature type="transmembrane region" description="Helical" evidence="1">
    <location>
        <begin position="239"/>
        <end position="261"/>
    </location>
</feature>
<evidence type="ECO:0000313" key="3">
    <source>
        <dbReference type="Proteomes" id="UP000199147"/>
    </source>
</evidence>
<organism evidence="2 3">
    <name type="scientific">Mycolicibacterium neworleansense</name>
    <dbReference type="NCBI Taxonomy" id="146018"/>
    <lineage>
        <taxon>Bacteria</taxon>
        <taxon>Bacillati</taxon>
        <taxon>Actinomycetota</taxon>
        <taxon>Actinomycetes</taxon>
        <taxon>Mycobacteriales</taxon>
        <taxon>Mycobacteriaceae</taxon>
        <taxon>Mycolicibacterium</taxon>
    </lineage>
</organism>
<gene>
    <name evidence="2" type="ORF">BN2156_04483</name>
</gene>
<protein>
    <submittedName>
        <fullName evidence="2">Transmembrane protein</fullName>
    </submittedName>
</protein>
<dbReference type="Proteomes" id="UP000199147">
    <property type="component" value="Unassembled WGS sequence"/>
</dbReference>
<reference evidence="3" key="1">
    <citation type="submission" date="2015-07" db="EMBL/GenBank/DDBJ databases">
        <authorList>
            <person name="Urmite Genomes"/>
        </authorList>
    </citation>
    <scope>NUCLEOTIDE SEQUENCE [LARGE SCALE GENOMIC DNA]</scope>
    <source>
        <strain evidence="3">type strain: ATCC 49404</strain>
    </source>
</reference>
<keyword evidence="1 2" id="KW-0812">Transmembrane</keyword>
<sequence length="287" mass="30839">MVLVLVIAASMELYLLQRDSNYTEDFGALDTIDRVNVQVWISRLDTTSETLDVEITSVTPSGALADPDGGFRRDIVLNTSAFGAPLTVKQHDTGTDTERRFAVNGTITDYPFDRYSSLLTFDATDTAGAVLPIAVSVWSSDPFFRNTPAAAAQADAAGHGTAISLTSTRSTPTMVFAVFVMVLMLGLAAAAVTASYYILRWRRGLLFPACSMMAALLFALIPFRNAVPGNPPIGSVIDFASFFIAETVIAVALIASVVVGYRYEITNERAADVSAVKTEPDPFPQKC</sequence>
<evidence type="ECO:0000313" key="2">
    <source>
        <dbReference type="EMBL" id="CRZ17597.1"/>
    </source>
</evidence>
<feature type="transmembrane region" description="Helical" evidence="1">
    <location>
        <begin position="205"/>
        <end position="227"/>
    </location>
</feature>
<keyword evidence="1" id="KW-1133">Transmembrane helix</keyword>
<keyword evidence="3" id="KW-1185">Reference proteome</keyword>
<dbReference type="OrthoDB" id="8438075at2"/>
<dbReference type="InterPro" id="IPR027948">
    <property type="entry name" value="DUF4436"/>
</dbReference>
<dbReference type="AlphaFoldDB" id="A0A0H5RVN2"/>
<keyword evidence="1" id="KW-0472">Membrane</keyword>
<feature type="transmembrane region" description="Helical" evidence="1">
    <location>
        <begin position="174"/>
        <end position="198"/>
    </location>
</feature>
<proteinExistence type="predicted"/>
<dbReference type="EMBL" id="CWKH01000002">
    <property type="protein sequence ID" value="CRZ17597.1"/>
    <property type="molecule type" value="Genomic_DNA"/>
</dbReference>